<dbReference type="InterPro" id="IPR036155">
    <property type="entry name" value="Crypto/Photolyase_N_sf"/>
</dbReference>
<comment type="cofactor">
    <cofactor evidence="7">
        <name>(6R)-5,10-methylene-5,6,7,8-tetrahydrofolate</name>
        <dbReference type="ChEBI" id="CHEBI:15636"/>
    </cofactor>
    <text evidence="7">Binds 1 5,10-methenyltetrahydrofolate (MTHF) per subunit.</text>
</comment>
<organism evidence="9 10">
    <name type="scientific">Psychrobacter fozii</name>
    <dbReference type="NCBI Taxonomy" id="198480"/>
    <lineage>
        <taxon>Bacteria</taxon>
        <taxon>Pseudomonadati</taxon>
        <taxon>Pseudomonadota</taxon>
        <taxon>Gammaproteobacteria</taxon>
        <taxon>Moraxellales</taxon>
        <taxon>Moraxellaceae</taxon>
        <taxon>Psychrobacter</taxon>
    </lineage>
</organism>
<dbReference type="GO" id="GO:0000719">
    <property type="term" value="P:photoreactive repair"/>
    <property type="evidence" value="ECO:0007669"/>
    <property type="project" value="TreeGrafter"/>
</dbReference>
<evidence type="ECO:0000259" key="8">
    <source>
        <dbReference type="PROSITE" id="PS51645"/>
    </source>
</evidence>
<feature type="binding site" evidence="6">
    <location>
        <begin position="315"/>
        <end position="323"/>
    </location>
    <ligand>
        <name>FAD</name>
        <dbReference type="ChEBI" id="CHEBI:57692"/>
    </ligand>
</feature>
<gene>
    <name evidence="9" type="ORF">DFP82_10828</name>
</gene>
<proteinExistence type="inferred from homology"/>
<sequence>MLNPQLDSLTKMPIDKEAVLVLFYNDLRIDDNATLAKAAMLAQENHRQLLLVYADALADGIGQAHKDQAYDFDRIGDARQQFLSESLFDLNESLQRLGNRLLHLTPHTSSAPLDTFTQLCQLIEQQQVTDICVSQTADYNQNQAYGFLQRKYPQVRWHEQVTNTLFASLPMEELPKSFTQFRKQVESDHDLLNAETDVVISPAPKSLPPMPDNLINGTADNHSLFFNEHHLDVQLPSEFKGGETNAISHLNNYFNSDAPSTYKTTRNALDDWTHSTKFSAWLANGTLSVKVLLNRLRHYEREVVANESTYWIWFELLWREYFYWYAMTHQQKLFWFKGIAEQSPTTEFDKERLEQWKEGTTPYPIINACMNQLKQTGYMSNRGRQIVASCFIHELGLDWRYGATHFEQYLIDYDVASNWGNWQYLAGVGADPRGCRQFNLAKQTQQYDPSGSFIHKWQGDNTDDYVLSSP</sequence>
<comment type="caution">
    <text evidence="9">The sequence shown here is derived from an EMBL/GenBank/DDBJ whole genome shotgun (WGS) entry which is preliminary data.</text>
</comment>
<evidence type="ECO:0000256" key="2">
    <source>
        <dbReference type="ARBA" id="ARBA00017881"/>
    </source>
</evidence>
<dbReference type="SUPFAM" id="SSF52425">
    <property type="entry name" value="Cryptochrome/photolyase, N-terminal domain"/>
    <property type="match status" value="1"/>
</dbReference>
<feature type="binding site" evidence="6">
    <location>
        <begin position="275"/>
        <end position="279"/>
    </location>
    <ligand>
        <name>FAD</name>
        <dbReference type="ChEBI" id="CHEBI:57692"/>
    </ligand>
</feature>
<dbReference type="Gene3D" id="1.25.40.80">
    <property type="match status" value="1"/>
</dbReference>
<dbReference type="InterPro" id="IPR014729">
    <property type="entry name" value="Rossmann-like_a/b/a_fold"/>
</dbReference>
<protein>
    <recommendedName>
        <fullName evidence="2 7">Cryptochrome DASH</fullName>
    </recommendedName>
</protein>
<dbReference type="InterPro" id="IPR005101">
    <property type="entry name" value="Cryptochr/Photolyase_FAD-bd"/>
</dbReference>
<dbReference type="InterPro" id="IPR006050">
    <property type="entry name" value="DNA_photolyase_N"/>
</dbReference>
<dbReference type="PANTHER" id="PTHR11455:SF22">
    <property type="entry name" value="CRYPTOCHROME DASH"/>
    <property type="match status" value="1"/>
</dbReference>
<dbReference type="GO" id="GO:0071949">
    <property type="term" value="F:FAD binding"/>
    <property type="evidence" value="ECO:0007669"/>
    <property type="project" value="TreeGrafter"/>
</dbReference>
<feature type="binding site" evidence="6">
    <location>
        <begin position="412"/>
        <end position="414"/>
    </location>
    <ligand>
        <name>FAD</name>
        <dbReference type="ChEBI" id="CHEBI:57692"/>
    </ligand>
</feature>
<dbReference type="GO" id="GO:0003677">
    <property type="term" value="F:DNA binding"/>
    <property type="evidence" value="ECO:0007669"/>
    <property type="project" value="TreeGrafter"/>
</dbReference>
<dbReference type="InterPro" id="IPR014133">
    <property type="entry name" value="Cry_DASH"/>
</dbReference>
<evidence type="ECO:0000313" key="10">
    <source>
        <dbReference type="Proteomes" id="UP000247746"/>
    </source>
</evidence>
<dbReference type="PROSITE" id="PS51645">
    <property type="entry name" value="PHR_CRY_ALPHA_BETA"/>
    <property type="match status" value="1"/>
</dbReference>
<dbReference type="GO" id="GO:0003913">
    <property type="term" value="F:DNA photolyase activity"/>
    <property type="evidence" value="ECO:0007669"/>
    <property type="project" value="InterPro"/>
</dbReference>
<feature type="domain" description="Photolyase/cryptochrome alpha/beta" evidence="8">
    <location>
        <begin position="17"/>
        <end position="165"/>
    </location>
</feature>
<evidence type="ECO:0000256" key="5">
    <source>
        <dbReference type="ARBA" id="ARBA00022991"/>
    </source>
</evidence>
<dbReference type="InterPro" id="IPR036134">
    <property type="entry name" value="Crypto/Photolyase_FAD-like_sf"/>
</dbReference>
<feature type="binding site" evidence="6">
    <location>
        <position position="262"/>
    </location>
    <ligand>
        <name>FAD</name>
        <dbReference type="ChEBI" id="CHEBI:57692"/>
    </ligand>
</feature>
<dbReference type="Proteomes" id="UP000247746">
    <property type="component" value="Unassembled WGS sequence"/>
</dbReference>
<evidence type="ECO:0000256" key="3">
    <source>
        <dbReference type="ARBA" id="ARBA00022630"/>
    </source>
</evidence>
<dbReference type="PANTHER" id="PTHR11455">
    <property type="entry name" value="CRYPTOCHROME"/>
    <property type="match status" value="1"/>
</dbReference>
<evidence type="ECO:0000313" key="9">
    <source>
        <dbReference type="EMBL" id="PYE38233.1"/>
    </source>
</evidence>
<keyword evidence="10" id="KW-1185">Reference proteome</keyword>
<dbReference type="SUPFAM" id="SSF48173">
    <property type="entry name" value="Cryptochrome/photolyase FAD-binding domain"/>
    <property type="match status" value="1"/>
</dbReference>
<evidence type="ECO:0000256" key="4">
    <source>
        <dbReference type="ARBA" id="ARBA00022827"/>
    </source>
</evidence>
<dbReference type="Pfam" id="PF03441">
    <property type="entry name" value="FAD_binding_7"/>
    <property type="match status" value="1"/>
</dbReference>
<name>A0A2V4UDD5_9GAMM</name>
<keyword evidence="3 6" id="KW-0285">Flavoprotein</keyword>
<dbReference type="Gene3D" id="3.40.50.620">
    <property type="entry name" value="HUPs"/>
    <property type="match status" value="1"/>
</dbReference>
<evidence type="ECO:0000256" key="1">
    <source>
        <dbReference type="ARBA" id="ARBA00005862"/>
    </source>
</evidence>
<keyword evidence="4 6" id="KW-0274">FAD</keyword>
<dbReference type="AlphaFoldDB" id="A0A2V4UDD5"/>
<comment type="cofactor">
    <cofactor evidence="6 7">
        <name>FAD</name>
        <dbReference type="ChEBI" id="CHEBI:57692"/>
    </cofactor>
    <text evidence="6 7">Binds 1 FAD per subunit.</text>
</comment>
<dbReference type="InterPro" id="IPR002081">
    <property type="entry name" value="Cryptochrome/DNA_photolyase_1"/>
</dbReference>
<comment type="similarity">
    <text evidence="1 7">Belongs to the DNA photolyase class-1 family.</text>
</comment>
<keyword evidence="5 7" id="KW-0157">Chromophore</keyword>
<dbReference type="PRINTS" id="PR00147">
    <property type="entry name" value="DNAPHOTLYASE"/>
</dbReference>
<keyword evidence="9" id="KW-0456">Lyase</keyword>
<accession>A0A2V4UDD5</accession>
<comment type="function">
    <text evidence="7">May have a photoreceptor function.</text>
</comment>
<dbReference type="NCBIfam" id="TIGR02765">
    <property type="entry name" value="crypto_DASH"/>
    <property type="match status" value="1"/>
</dbReference>
<dbReference type="Pfam" id="PF00875">
    <property type="entry name" value="DNA_photolyase"/>
    <property type="match status" value="1"/>
</dbReference>
<evidence type="ECO:0000256" key="7">
    <source>
        <dbReference type="RuleBase" id="RU367151"/>
    </source>
</evidence>
<reference evidence="9 10" key="1">
    <citation type="submission" date="2018-06" db="EMBL/GenBank/DDBJ databases">
        <title>Genomic Encyclopedia of Type Strains, Phase III (KMG-III): the genomes of soil and plant-associated and newly described type strains.</title>
        <authorList>
            <person name="Whitman W."/>
        </authorList>
    </citation>
    <scope>NUCLEOTIDE SEQUENCE [LARGE SCALE GENOMIC DNA]</scope>
    <source>
        <strain evidence="9 10">CECT 5889</strain>
    </source>
</reference>
<dbReference type="Gene3D" id="1.10.579.10">
    <property type="entry name" value="DNA Cyclobutane Dipyrimidine Photolyase, subunit A, domain 3"/>
    <property type="match status" value="1"/>
</dbReference>
<dbReference type="EMBL" id="QJSU01000008">
    <property type="protein sequence ID" value="PYE38233.1"/>
    <property type="molecule type" value="Genomic_DNA"/>
</dbReference>
<dbReference type="RefSeq" id="WP_220034742.1">
    <property type="nucleotide sequence ID" value="NZ_QJSU01000008.1"/>
</dbReference>
<evidence type="ECO:0000256" key="6">
    <source>
        <dbReference type="PIRSR" id="PIRSR602081-1"/>
    </source>
</evidence>